<dbReference type="AlphaFoldDB" id="A0A376ABZ2"/>
<dbReference type="InterPro" id="IPR036590">
    <property type="entry name" value="SRAP-like"/>
</dbReference>
<organism evidence="1 2">
    <name type="scientific">Ciceribacter selenitireducens ATCC BAA-1503</name>
    <dbReference type="NCBI Taxonomy" id="1336235"/>
    <lineage>
        <taxon>Bacteria</taxon>
        <taxon>Pseudomonadati</taxon>
        <taxon>Pseudomonadota</taxon>
        <taxon>Alphaproteobacteria</taxon>
        <taxon>Hyphomicrobiales</taxon>
        <taxon>Rhizobiaceae</taxon>
        <taxon>Ciceribacter</taxon>
    </lineage>
</organism>
<evidence type="ECO:0000313" key="2">
    <source>
        <dbReference type="Proteomes" id="UP000254764"/>
    </source>
</evidence>
<protein>
    <submittedName>
        <fullName evidence="1">Uncharacterized protein</fullName>
    </submittedName>
</protein>
<dbReference type="EMBL" id="UEYP01000019">
    <property type="protein sequence ID" value="SSC65187.1"/>
    <property type="molecule type" value="Genomic_DNA"/>
</dbReference>
<reference evidence="2" key="1">
    <citation type="submission" date="2018-07" db="EMBL/GenBank/DDBJ databases">
        <authorList>
            <person name="Peiro R."/>
            <person name="Begona"/>
            <person name="Cbmso G."/>
            <person name="Lopez M."/>
            <person name="Gonzalez S."/>
        </authorList>
    </citation>
    <scope>NUCLEOTIDE SEQUENCE [LARGE SCALE GENOMIC DNA]</scope>
</reference>
<gene>
    <name evidence="1" type="ORF">RHIZ70_895</name>
</gene>
<keyword evidence="2" id="KW-1185">Reference proteome</keyword>
<dbReference type="Proteomes" id="UP000254764">
    <property type="component" value="Unassembled WGS sequence"/>
</dbReference>
<accession>A0A376ABZ2</accession>
<proteinExistence type="predicted"/>
<dbReference type="Gene3D" id="3.90.1680.20">
    <property type="match status" value="1"/>
</dbReference>
<dbReference type="SUPFAM" id="SSF143081">
    <property type="entry name" value="BB1717-like"/>
    <property type="match status" value="1"/>
</dbReference>
<name>A0A376ABZ2_9HYPH</name>
<sequence length="86" mass="9517">MGRTTDDLYGFLTTDPDEVVAPIHKDAMPVLMLAEEEVDVLMRAGWDEAKALARPAPDNAIMVTSREEYGSSIISKEGEPVHVRFL</sequence>
<evidence type="ECO:0000313" key="1">
    <source>
        <dbReference type="EMBL" id="SSC65187.1"/>
    </source>
</evidence>